<keyword evidence="5" id="KW-1185">Reference proteome</keyword>
<dbReference type="NCBIfam" id="TIGR01554">
    <property type="entry name" value="major_cap_HK97"/>
    <property type="match status" value="1"/>
</dbReference>
<dbReference type="Proteomes" id="UP001064782">
    <property type="component" value="Unassembled WGS sequence"/>
</dbReference>
<gene>
    <name evidence="4" type="ORF">Mkiyose1413_13230</name>
    <name evidence="3" type="ORF">SRL2020028_34060</name>
</gene>
<reference evidence="4" key="1">
    <citation type="submission" date="2022-08" db="EMBL/GenBank/DDBJ databases">
        <title>Mycobacterium kiyosense sp. nov., scotochromogenic slow-glowing species isolated from respiratory specimens.</title>
        <authorList>
            <person name="Fukano H."/>
            <person name="Kazumi Y."/>
            <person name="Sakagami N."/>
            <person name="Ato M."/>
            <person name="Mitarai S."/>
            <person name="Hoshino Y."/>
        </authorList>
    </citation>
    <scope>NUCLEOTIDE SEQUENCE</scope>
    <source>
        <strain evidence="4">1413</strain>
        <strain evidence="3">SRL2020-028</strain>
    </source>
</reference>
<dbReference type="EMBL" id="BRXE01000042">
    <property type="protein sequence ID" value="GLB84150.1"/>
    <property type="molecule type" value="Genomic_DNA"/>
</dbReference>
<proteinExistence type="predicted"/>
<dbReference type="Pfam" id="PF05065">
    <property type="entry name" value="Phage_capsid"/>
    <property type="match status" value="1"/>
</dbReference>
<evidence type="ECO:0000313" key="3">
    <source>
        <dbReference type="EMBL" id="GLB84150.1"/>
    </source>
</evidence>
<sequence length="363" mass="38241">MNQFRDQLRKRVHDLAQKAIDEGRDFTPSEKKIVDDALAALKAYDAGAAKTSDIMGQLDAMAAEAGGDCGGTGGKFLSFGKSWSAKAASGLGQKGLATGSPVFVDTELTATPIPMNRPATSLLNILPVKKHGQPAYRYLRQSVRSNAAAVVAEGAVKPTSTYTIVPIDGSLSVIAHLSEGVPRYWFVDATELKTFVEHELAYGIQTAVESKVLADINGTSGIQTQAYATSPLVTLRKSLTKLEALGFSPAGIVLHPLDWESVELQVASTNAIEHMSLPYDAASRRLFGVPVVVANVEASGTGHVLATGAVGVDTDTSGVALQWSEVSNATDFSTNTVRARCEGRFGTSVYQPLGVVKATLTSS</sequence>
<protein>
    <recommendedName>
        <fullName evidence="2">Phage capsid-like C-terminal domain-containing protein</fullName>
    </recommendedName>
</protein>
<dbReference type="Proteomes" id="UP001165663">
    <property type="component" value="Unassembled WGS sequence"/>
</dbReference>
<dbReference type="InterPro" id="IPR054612">
    <property type="entry name" value="Phage_capsid-like_C"/>
</dbReference>
<evidence type="ECO:0000313" key="5">
    <source>
        <dbReference type="Proteomes" id="UP001064782"/>
    </source>
</evidence>
<organism evidence="4 5">
    <name type="scientific">Mycobacterium kiyosense</name>
    <dbReference type="NCBI Taxonomy" id="2871094"/>
    <lineage>
        <taxon>Bacteria</taxon>
        <taxon>Bacillati</taxon>
        <taxon>Actinomycetota</taxon>
        <taxon>Actinomycetes</taxon>
        <taxon>Mycobacteriales</taxon>
        <taxon>Mycobacteriaceae</taxon>
        <taxon>Mycobacterium</taxon>
    </lineage>
</organism>
<dbReference type="Gene3D" id="3.30.2320.10">
    <property type="entry name" value="hypothetical protein PF0899 domain"/>
    <property type="match status" value="1"/>
</dbReference>
<feature type="domain" description="Phage capsid-like C-terminal" evidence="2">
    <location>
        <begin position="113"/>
        <end position="358"/>
    </location>
</feature>
<dbReference type="InterPro" id="IPR024455">
    <property type="entry name" value="Phage_capsid"/>
</dbReference>
<dbReference type="EMBL" id="BRZI01000005">
    <property type="protein sequence ID" value="GLD29440.1"/>
    <property type="molecule type" value="Genomic_DNA"/>
</dbReference>
<evidence type="ECO:0000256" key="1">
    <source>
        <dbReference type="ARBA" id="ARBA00004328"/>
    </source>
</evidence>
<dbReference type="RefSeq" id="WP_236976323.1">
    <property type="nucleotide sequence ID" value="NZ_BRXE01000042.1"/>
</dbReference>
<dbReference type="GeneID" id="83628880"/>
<evidence type="ECO:0000313" key="4">
    <source>
        <dbReference type="EMBL" id="GLD29440.1"/>
    </source>
</evidence>
<dbReference type="SUPFAM" id="SSF56563">
    <property type="entry name" value="Major capsid protein gp5"/>
    <property type="match status" value="1"/>
</dbReference>
<name>A0A9P3Q532_9MYCO</name>
<dbReference type="Gene3D" id="3.30.2400.10">
    <property type="entry name" value="Major capsid protein gp5"/>
    <property type="match status" value="1"/>
</dbReference>
<evidence type="ECO:0000259" key="2">
    <source>
        <dbReference type="Pfam" id="PF05065"/>
    </source>
</evidence>
<comment type="subcellular location">
    <subcellularLocation>
        <location evidence="1">Virion</location>
    </subcellularLocation>
</comment>
<dbReference type="AlphaFoldDB" id="A0A9P3Q532"/>
<accession>A0A9P3Q532</accession>
<comment type="caution">
    <text evidence="4">The sequence shown here is derived from an EMBL/GenBank/DDBJ whole genome shotgun (WGS) entry which is preliminary data.</text>
</comment>